<evidence type="ECO:0000313" key="13">
    <source>
        <dbReference type="Proteomes" id="UP001231189"/>
    </source>
</evidence>
<evidence type="ECO:0000256" key="6">
    <source>
        <dbReference type="ARBA" id="ARBA00022801"/>
    </source>
</evidence>
<dbReference type="SUPFAM" id="SSF69065">
    <property type="entry name" value="RNase III domain-like"/>
    <property type="match status" value="1"/>
</dbReference>
<dbReference type="PROSITE" id="PS50142">
    <property type="entry name" value="RNASE_3_2"/>
    <property type="match status" value="1"/>
</dbReference>
<dbReference type="GO" id="GO:0004525">
    <property type="term" value="F:ribonuclease III activity"/>
    <property type="evidence" value="ECO:0007669"/>
    <property type="project" value="InterPro"/>
</dbReference>
<evidence type="ECO:0000256" key="9">
    <source>
        <dbReference type="ARBA" id="ARBA00023211"/>
    </source>
</evidence>
<dbReference type="Gene3D" id="1.10.1520.10">
    <property type="entry name" value="Ribonuclease III domain"/>
    <property type="match status" value="1"/>
</dbReference>
<evidence type="ECO:0000256" key="7">
    <source>
        <dbReference type="ARBA" id="ARBA00022842"/>
    </source>
</evidence>
<dbReference type="Pfam" id="PF00636">
    <property type="entry name" value="Ribonuclease_3"/>
    <property type="match status" value="1"/>
</dbReference>
<organism evidence="12 13">
    <name type="scientific">Lolium multiflorum</name>
    <name type="common">Italian ryegrass</name>
    <name type="synonym">Lolium perenne subsp. multiflorum</name>
    <dbReference type="NCBI Taxonomy" id="4521"/>
    <lineage>
        <taxon>Eukaryota</taxon>
        <taxon>Viridiplantae</taxon>
        <taxon>Streptophyta</taxon>
        <taxon>Embryophyta</taxon>
        <taxon>Tracheophyta</taxon>
        <taxon>Spermatophyta</taxon>
        <taxon>Magnoliopsida</taxon>
        <taxon>Liliopsida</taxon>
        <taxon>Poales</taxon>
        <taxon>Poaceae</taxon>
        <taxon>BOP clade</taxon>
        <taxon>Pooideae</taxon>
        <taxon>Poodae</taxon>
        <taxon>Poeae</taxon>
        <taxon>Poeae Chloroplast Group 2 (Poeae type)</taxon>
        <taxon>Loliodinae</taxon>
        <taxon>Loliinae</taxon>
        <taxon>Lolium</taxon>
    </lineage>
</organism>
<keyword evidence="4" id="KW-0479">Metal-binding</keyword>
<dbReference type="GO" id="GO:0003723">
    <property type="term" value="F:RNA binding"/>
    <property type="evidence" value="ECO:0007669"/>
    <property type="project" value="UniProtKB-KW"/>
</dbReference>
<dbReference type="CDD" id="cd00593">
    <property type="entry name" value="RIBOc"/>
    <property type="match status" value="1"/>
</dbReference>
<keyword evidence="6" id="KW-0378">Hydrolase</keyword>
<keyword evidence="8" id="KW-0694">RNA-binding</keyword>
<dbReference type="GO" id="GO:0046872">
    <property type="term" value="F:metal ion binding"/>
    <property type="evidence" value="ECO:0007669"/>
    <property type="project" value="UniProtKB-KW"/>
</dbReference>
<dbReference type="Proteomes" id="UP001231189">
    <property type="component" value="Unassembled WGS sequence"/>
</dbReference>
<keyword evidence="13" id="KW-1185">Reference proteome</keyword>
<evidence type="ECO:0000256" key="1">
    <source>
        <dbReference type="ARBA" id="ARBA00001936"/>
    </source>
</evidence>
<accession>A0AAD8VKL7</accession>
<feature type="region of interest" description="Disordered" evidence="10">
    <location>
        <begin position="1"/>
        <end position="43"/>
    </location>
</feature>
<dbReference type="InterPro" id="IPR036389">
    <property type="entry name" value="RNase_III_sf"/>
</dbReference>
<feature type="domain" description="RNase III" evidence="11">
    <location>
        <begin position="50"/>
        <end position="195"/>
    </location>
</feature>
<gene>
    <name evidence="12" type="ORF">QYE76_033787</name>
</gene>
<evidence type="ECO:0000313" key="12">
    <source>
        <dbReference type="EMBL" id="KAK1610114.1"/>
    </source>
</evidence>
<comment type="cofactor">
    <cofactor evidence="1">
        <name>Mn(2+)</name>
        <dbReference type="ChEBI" id="CHEBI:29035"/>
    </cofactor>
</comment>
<dbReference type="GO" id="GO:0030422">
    <property type="term" value="P:siRNA processing"/>
    <property type="evidence" value="ECO:0007669"/>
    <property type="project" value="TreeGrafter"/>
</dbReference>
<evidence type="ECO:0000256" key="8">
    <source>
        <dbReference type="ARBA" id="ARBA00022884"/>
    </source>
</evidence>
<evidence type="ECO:0000256" key="5">
    <source>
        <dbReference type="ARBA" id="ARBA00022759"/>
    </source>
</evidence>
<dbReference type="PANTHER" id="PTHR14950">
    <property type="entry name" value="DICER-RELATED"/>
    <property type="match status" value="1"/>
</dbReference>
<comment type="cofactor">
    <cofactor evidence="2">
        <name>Mg(2+)</name>
        <dbReference type="ChEBI" id="CHEBI:18420"/>
    </cofactor>
</comment>
<sequence>MEFKPPSPSPSPSPSPAAGDEDATRREQQQQHPREDAPAGFVPPMSAADVAAVESLLGYEFADKSLVGQALTHGSFYYPYRPGDATYERLEYLGDGVLTCLMSREVFLAYRDLPPGPLTRLRAANVDKEKLARVAVDHGIHRFLRHKAPQLDGQIDDFIKELCEYQYHSNGLLDAPKVLSDIVESLIGAIYLDSNFNQEVVWRVFRNLADPLISLETLGRHPASRDDEDIPTSLLPPSLPTEDEPVVKLKSNEVRIGPITRARVKLLKQYVNLFLNDTLIDENFILPKSGYLCIIRYEEETSIARGGEEQLDVNKDVKMDVKLDMELDMKISHGRAREEREACARGKDAVQAGPAPGP</sequence>
<proteinExistence type="predicted"/>
<dbReference type="EMBL" id="JAUUTY010000007">
    <property type="protein sequence ID" value="KAK1610114.1"/>
    <property type="molecule type" value="Genomic_DNA"/>
</dbReference>
<dbReference type="FunFam" id="1.10.1520.10:FF:000004">
    <property type="entry name" value="Endoribonuclease dicer-like 1"/>
    <property type="match status" value="1"/>
</dbReference>
<evidence type="ECO:0000256" key="4">
    <source>
        <dbReference type="ARBA" id="ARBA00022723"/>
    </source>
</evidence>
<reference evidence="12" key="1">
    <citation type="submission" date="2023-07" db="EMBL/GenBank/DDBJ databases">
        <title>A chromosome-level genome assembly of Lolium multiflorum.</title>
        <authorList>
            <person name="Chen Y."/>
            <person name="Copetti D."/>
            <person name="Kolliker R."/>
            <person name="Studer B."/>
        </authorList>
    </citation>
    <scope>NUCLEOTIDE SEQUENCE</scope>
    <source>
        <strain evidence="12">02402/16</strain>
        <tissue evidence="12">Leaf</tissue>
    </source>
</reference>
<evidence type="ECO:0000259" key="11">
    <source>
        <dbReference type="PROSITE" id="PS50142"/>
    </source>
</evidence>
<dbReference type="GO" id="GO:0005737">
    <property type="term" value="C:cytoplasm"/>
    <property type="evidence" value="ECO:0007669"/>
    <property type="project" value="TreeGrafter"/>
</dbReference>
<keyword evidence="5" id="KW-0255">Endonuclease</keyword>
<feature type="compositionally biased region" description="Pro residues" evidence="10">
    <location>
        <begin position="1"/>
        <end position="15"/>
    </location>
</feature>
<dbReference type="PANTHER" id="PTHR14950:SF54">
    <property type="entry name" value="RNASE II-LIKE 1"/>
    <property type="match status" value="1"/>
</dbReference>
<dbReference type="PROSITE" id="PS00517">
    <property type="entry name" value="RNASE_3_1"/>
    <property type="match status" value="1"/>
</dbReference>
<dbReference type="InterPro" id="IPR000999">
    <property type="entry name" value="RNase_III_dom"/>
</dbReference>
<feature type="compositionally biased region" description="Basic and acidic residues" evidence="10">
    <location>
        <begin position="22"/>
        <end position="37"/>
    </location>
</feature>
<keyword evidence="3" id="KW-0540">Nuclease</keyword>
<evidence type="ECO:0000256" key="2">
    <source>
        <dbReference type="ARBA" id="ARBA00001946"/>
    </source>
</evidence>
<evidence type="ECO:0000256" key="3">
    <source>
        <dbReference type="ARBA" id="ARBA00022722"/>
    </source>
</evidence>
<dbReference type="GO" id="GO:0005634">
    <property type="term" value="C:nucleus"/>
    <property type="evidence" value="ECO:0007669"/>
    <property type="project" value="TreeGrafter"/>
</dbReference>
<name>A0AAD8VKL7_LOLMU</name>
<protein>
    <recommendedName>
        <fullName evidence="11">RNase III domain-containing protein</fullName>
    </recommendedName>
</protein>
<keyword evidence="7" id="KW-0460">Magnesium</keyword>
<dbReference type="AlphaFoldDB" id="A0AAD8VKL7"/>
<evidence type="ECO:0000256" key="10">
    <source>
        <dbReference type="SAM" id="MobiDB-lite"/>
    </source>
</evidence>
<keyword evidence="9" id="KW-0464">Manganese</keyword>
<dbReference type="SMART" id="SM00535">
    <property type="entry name" value="RIBOc"/>
    <property type="match status" value="1"/>
</dbReference>
<comment type="caution">
    <text evidence="12">The sequence shown here is derived from an EMBL/GenBank/DDBJ whole genome shotgun (WGS) entry which is preliminary data.</text>
</comment>